<keyword evidence="2" id="KW-0418">Kinase</keyword>
<keyword evidence="2" id="KW-0675">Receptor</keyword>
<dbReference type="Gene3D" id="1.10.510.10">
    <property type="entry name" value="Transferase(Phosphotransferase) domain 1"/>
    <property type="match status" value="1"/>
</dbReference>
<keyword evidence="4" id="KW-1185">Reference proteome</keyword>
<evidence type="ECO:0000313" key="2">
    <source>
        <dbReference type="EMBL" id="AES66029.1"/>
    </source>
</evidence>
<evidence type="ECO:0000313" key="3">
    <source>
        <dbReference type="EnsemblPlants" id="AES66029"/>
    </source>
</evidence>
<reference evidence="2 4" key="1">
    <citation type="journal article" date="2011" name="Nature">
        <title>The Medicago genome provides insight into the evolution of rhizobial symbioses.</title>
        <authorList>
            <person name="Young N.D."/>
            <person name="Debelle F."/>
            <person name="Oldroyd G.E."/>
            <person name="Geurts R."/>
            <person name="Cannon S.B."/>
            <person name="Udvardi M.K."/>
            <person name="Benedito V.A."/>
            <person name="Mayer K.F."/>
            <person name="Gouzy J."/>
            <person name="Schoof H."/>
            <person name="Van de Peer Y."/>
            <person name="Proost S."/>
            <person name="Cook D.R."/>
            <person name="Meyers B.C."/>
            <person name="Spannagl M."/>
            <person name="Cheung F."/>
            <person name="De Mita S."/>
            <person name="Krishnakumar V."/>
            <person name="Gundlach H."/>
            <person name="Zhou S."/>
            <person name="Mudge J."/>
            <person name="Bharti A.K."/>
            <person name="Murray J.D."/>
            <person name="Naoumkina M.A."/>
            <person name="Rosen B."/>
            <person name="Silverstein K.A."/>
            <person name="Tang H."/>
            <person name="Rombauts S."/>
            <person name="Zhao P.X."/>
            <person name="Zhou P."/>
            <person name="Barbe V."/>
            <person name="Bardou P."/>
            <person name="Bechner M."/>
            <person name="Bellec A."/>
            <person name="Berger A."/>
            <person name="Berges H."/>
            <person name="Bidwell S."/>
            <person name="Bisseling T."/>
            <person name="Choisne N."/>
            <person name="Couloux A."/>
            <person name="Denny R."/>
            <person name="Deshpande S."/>
            <person name="Dai X."/>
            <person name="Doyle J.J."/>
            <person name="Dudez A.M."/>
            <person name="Farmer A.D."/>
            <person name="Fouteau S."/>
            <person name="Franken C."/>
            <person name="Gibelin C."/>
            <person name="Gish J."/>
            <person name="Goldstein S."/>
            <person name="Gonzalez A.J."/>
            <person name="Green P.J."/>
            <person name="Hallab A."/>
            <person name="Hartog M."/>
            <person name="Hua A."/>
            <person name="Humphray S.J."/>
            <person name="Jeong D.H."/>
            <person name="Jing Y."/>
            <person name="Jocker A."/>
            <person name="Kenton S.M."/>
            <person name="Kim D.J."/>
            <person name="Klee K."/>
            <person name="Lai H."/>
            <person name="Lang C."/>
            <person name="Lin S."/>
            <person name="Macmil S.L."/>
            <person name="Magdelenat G."/>
            <person name="Matthews L."/>
            <person name="McCorrison J."/>
            <person name="Monaghan E.L."/>
            <person name="Mun J.H."/>
            <person name="Najar F.Z."/>
            <person name="Nicholson C."/>
            <person name="Noirot C."/>
            <person name="O'Bleness M."/>
            <person name="Paule C.R."/>
            <person name="Poulain J."/>
            <person name="Prion F."/>
            <person name="Qin B."/>
            <person name="Qu C."/>
            <person name="Retzel E.F."/>
            <person name="Riddle C."/>
            <person name="Sallet E."/>
            <person name="Samain S."/>
            <person name="Samson N."/>
            <person name="Sanders I."/>
            <person name="Saurat O."/>
            <person name="Scarpelli C."/>
            <person name="Schiex T."/>
            <person name="Segurens B."/>
            <person name="Severin A.J."/>
            <person name="Sherrier D.J."/>
            <person name="Shi R."/>
            <person name="Sims S."/>
            <person name="Singer S.R."/>
            <person name="Sinharoy S."/>
            <person name="Sterck L."/>
            <person name="Viollet A."/>
            <person name="Wang B.B."/>
            <person name="Wang K."/>
            <person name="Wang M."/>
            <person name="Wang X."/>
            <person name="Warfsmann J."/>
            <person name="Weissenbach J."/>
            <person name="White D.D."/>
            <person name="White J.D."/>
            <person name="Wiley G.B."/>
            <person name="Wincker P."/>
            <person name="Xing Y."/>
            <person name="Yang L."/>
            <person name="Yao Z."/>
            <person name="Ying F."/>
            <person name="Zhai J."/>
            <person name="Zhou L."/>
            <person name="Zuber A."/>
            <person name="Denarie J."/>
            <person name="Dixon R.A."/>
            <person name="May G.D."/>
            <person name="Schwartz D.C."/>
            <person name="Rogers J."/>
            <person name="Quetier F."/>
            <person name="Town C.D."/>
            <person name="Roe B.A."/>
        </authorList>
    </citation>
    <scope>NUCLEOTIDE SEQUENCE [LARGE SCALE GENOMIC DNA]</scope>
    <source>
        <strain evidence="2">A17</strain>
        <strain evidence="3 4">cv. Jemalong A17</strain>
    </source>
</reference>
<dbReference type="SUPFAM" id="SSF56112">
    <property type="entry name" value="Protein kinase-like (PK-like)"/>
    <property type="match status" value="1"/>
</dbReference>
<name>G7IJ08_MEDTR</name>
<dbReference type="EnsemblPlants" id="AES66029">
    <property type="protein sequence ID" value="AES66029"/>
    <property type="gene ID" value="MTR_2g060730"/>
</dbReference>
<dbReference type="PANTHER" id="PTHR48055:SF2">
    <property type="entry name" value="RECEPTOR-LIKE PROTEIN KINASE 7"/>
    <property type="match status" value="1"/>
</dbReference>
<feature type="region of interest" description="Disordered" evidence="1">
    <location>
        <begin position="87"/>
        <end position="113"/>
    </location>
</feature>
<dbReference type="HOGENOM" id="CLU_000288_112_0_1"/>
<dbReference type="InterPro" id="IPR011009">
    <property type="entry name" value="Kinase-like_dom_sf"/>
</dbReference>
<dbReference type="Proteomes" id="UP000002051">
    <property type="component" value="Chromosome 2"/>
</dbReference>
<proteinExistence type="predicted"/>
<dbReference type="STRING" id="3880.G7IJ08"/>
<accession>G7IJ08</accession>
<dbReference type="PANTHER" id="PTHR48055">
    <property type="entry name" value="LEUCINE-RICH REPEAT RECEPTOR PROTEIN KINASE EMS1"/>
    <property type="match status" value="1"/>
</dbReference>
<sequence length="113" mass="12701">MKMTEKCDIYSFGVVLQELVTGRSPVQPLEQGGDLVRRSIQSSIPTSELFDKRLNLSEQKTVEEMSLILKIALFVIAMLIDAREYVNQSPNSPTSECPLDEYKISSSKDDSLE</sequence>
<gene>
    <name evidence="2" type="ordered locus">MTR_2g060730</name>
</gene>
<reference evidence="3" key="3">
    <citation type="submission" date="2015-04" db="UniProtKB">
        <authorList>
            <consortium name="EnsemblPlants"/>
        </authorList>
    </citation>
    <scope>IDENTIFICATION</scope>
    <source>
        <strain evidence="3">cv. Jemalong A17</strain>
    </source>
</reference>
<reference evidence="2 4" key="2">
    <citation type="journal article" date="2014" name="BMC Genomics">
        <title>An improved genome release (version Mt4.0) for the model legume Medicago truncatula.</title>
        <authorList>
            <person name="Tang H."/>
            <person name="Krishnakumar V."/>
            <person name="Bidwell S."/>
            <person name="Rosen B."/>
            <person name="Chan A."/>
            <person name="Zhou S."/>
            <person name="Gentzbittel L."/>
            <person name="Childs K.L."/>
            <person name="Yandell M."/>
            <person name="Gundlach H."/>
            <person name="Mayer K.F."/>
            <person name="Schwartz D.C."/>
            <person name="Town C.D."/>
        </authorList>
    </citation>
    <scope>GENOME REANNOTATION</scope>
    <source>
        <strain evidence="3 4">cv. Jemalong A17</strain>
    </source>
</reference>
<dbReference type="AlphaFoldDB" id="G7IJ08"/>
<protein>
    <submittedName>
        <fullName evidence="2">Receptor-like kinase</fullName>
    </submittedName>
</protein>
<dbReference type="GO" id="GO:0016301">
    <property type="term" value="F:kinase activity"/>
    <property type="evidence" value="ECO:0007669"/>
    <property type="project" value="UniProtKB-KW"/>
</dbReference>
<evidence type="ECO:0000256" key="1">
    <source>
        <dbReference type="SAM" id="MobiDB-lite"/>
    </source>
</evidence>
<keyword evidence="2" id="KW-0808">Transferase</keyword>
<dbReference type="InterPro" id="IPR051564">
    <property type="entry name" value="LRR_receptor-like_kinase"/>
</dbReference>
<dbReference type="eggNOG" id="ENOG502QPT1">
    <property type="taxonomic scope" value="Eukaryota"/>
</dbReference>
<dbReference type="PaxDb" id="3880-AES66029"/>
<evidence type="ECO:0000313" key="4">
    <source>
        <dbReference type="Proteomes" id="UP000002051"/>
    </source>
</evidence>
<feature type="compositionally biased region" description="Basic and acidic residues" evidence="1">
    <location>
        <begin position="100"/>
        <end position="113"/>
    </location>
</feature>
<organism evidence="2 4">
    <name type="scientific">Medicago truncatula</name>
    <name type="common">Barrel medic</name>
    <name type="synonym">Medicago tribuloides</name>
    <dbReference type="NCBI Taxonomy" id="3880"/>
    <lineage>
        <taxon>Eukaryota</taxon>
        <taxon>Viridiplantae</taxon>
        <taxon>Streptophyta</taxon>
        <taxon>Embryophyta</taxon>
        <taxon>Tracheophyta</taxon>
        <taxon>Spermatophyta</taxon>
        <taxon>Magnoliopsida</taxon>
        <taxon>eudicotyledons</taxon>
        <taxon>Gunneridae</taxon>
        <taxon>Pentapetalae</taxon>
        <taxon>rosids</taxon>
        <taxon>fabids</taxon>
        <taxon>Fabales</taxon>
        <taxon>Fabaceae</taxon>
        <taxon>Papilionoideae</taxon>
        <taxon>50 kb inversion clade</taxon>
        <taxon>NPAAA clade</taxon>
        <taxon>Hologalegina</taxon>
        <taxon>IRL clade</taxon>
        <taxon>Trifolieae</taxon>
        <taxon>Medicago</taxon>
    </lineage>
</organism>
<dbReference type="EMBL" id="CM001218">
    <property type="protein sequence ID" value="AES66029.1"/>
    <property type="molecule type" value="Genomic_DNA"/>
</dbReference>